<feature type="compositionally biased region" description="Polar residues" evidence="1">
    <location>
        <begin position="39"/>
        <end position="50"/>
    </location>
</feature>
<feature type="region of interest" description="Disordered" evidence="1">
    <location>
        <begin position="1"/>
        <end position="50"/>
    </location>
</feature>
<dbReference type="EMBL" id="JAODUO010001683">
    <property type="protein sequence ID" value="KAK2159891.1"/>
    <property type="molecule type" value="Genomic_DNA"/>
</dbReference>
<dbReference type="AlphaFoldDB" id="A0AAD9JW39"/>
<gene>
    <name evidence="2" type="ORF">NP493_1684g00004</name>
</gene>
<evidence type="ECO:0000313" key="3">
    <source>
        <dbReference type="Proteomes" id="UP001209878"/>
    </source>
</evidence>
<proteinExistence type="predicted"/>
<name>A0AAD9JW39_RIDPI</name>
<evidence type="ECO:0000256" key="1">
    <source>
        <dbReference type="SAM" id="MobiDB-lite"/>
    </source>
</evidence>
<evidence type="ECO:0000313" key="2">
    <source>
        <dbReference type="EMBL" id="KAK2159891.1"/>
    </source>
</evidence>
<accession>A0AAD9JW39</accession>
<keyword evidence="3" id="KW-1185">Reference proteome</keyword>
<organism evidence="2 3">
    <name type="scientific">Ridgeia piscesae</name>
    <name type="common">Tubeworm</name>
    <dbReference type="NCBI Taxonomy" id="27915"/>
    <lineage>
        <taxon>Eukaryota</taxon>
        <taxon>Metazoa</taxon>
        <taxon>Spiralia</taxon>
        <taxon>Lophotrochozoa</taxon>
        <taxon>Annelida</taxon>
        <taxon>Polychaeta</taxon>
        <taxon>Sedentaria</taxon>
        <taxon>Canalipalpata</taxon>
        <taxon>Sabellida</taxon>
        <taxon>Siboglinidae</taxon>
        <taxon>Ridgeia</taxon>
    </lineage>
</organism>
<dbReference type="Proteomes" id="UP001209878">
    <property type="component" value="Unassembled WGS sequence"/>
</dbReference>
<sequence>MPRQRKRKSKEPYGVGRRKRLKQLQFASDAKRIGDENGASATSGPATSMATMPALESETLDIVDAGSDISSNSTVSGDSDKECSLLSDLVKGLACTACNSCTLAVLHVPVPSRKFETRLQPVAKNAQA</sequence>
<comment type="caution">
    <text evidence="2">The sequence shown here is derived from an EMBL/GenBank/DDBJ whole genome shotgun (WGS) entry which is preliminary data.</text>
</comment>
<protein>
    <submittedName>
        <fullName evidence="2">Uncharacterized protein</fullName>
    </submittedName>
</protein>
<reference evidence="2" key="1">
    <citation type="journal article" date="2023" name="Mol. Biol. Evol.">
        <title>Third-Generation Sequencing Reveals the Adaptive Role of the Epigenome in Three Deep-Sea Polychaetes.</title>
        <authorList>
            <person name="Perez M."/>
            <person name="Aroh O."/>
            <person name="Sun Y."/>
            <person name="Lan Y."/>
            <person name="Juniper S.K."/>
            <person name="Young C.R."/>
            <person name="Angers B."/>
            <person name="Qian P.Y."/>
        </authorList>
    </citation>
    <scope>NUCLEOTIDE SEQUENCE</scope>
    <source>
        <strain evidence="2">R07B-5</strain>
    </source>
</reference>